<name>A0ABN4D0J0_9BACT</name>
<proteinExistence type="predicted"/>
<reference evidence="2 3" key="1">
    <citation type="submission" date="2014-03" db="EMBL/GenBank/DDBJ databases">
        <title>Complete genome sequence of a deeply braunched marine Bacteroidia bacterium Draconibacterium orientale type strain FH5T.</title>
        <authorList>
            <person name="Li X."/>
            <person name="Wang X."/>
            <person name="Xie Z."/>
            <person name="Du Z."/>
            <person name="Chen G."/>
        </authorList>
    </citation>
    <scope>NUCLEOTIDE SEQUENCE [LARGE SCALE GENOMIC DNA]</scope>
    <source>
        <strain evidence="2 3">FH5</strain>
    </source>
</reference>
<protein>
    <recommendedName>
        <fullName evidence="1">3-keto-alpha-glucoside-1,2-lyase/3-keto-2-hydroxy-glucal hydratase domain-containing protein</fullName>
    </recommendedName>
</protein>
<evidence type="ECO:0000313" key="3">
    <source>
        <dbReference type="Proteomes" id="UP000023772"/>
    </source>
</evidence>
<dbReference type="Proteomes" id="UP000023772">
    <property type="component" value="Chromosome"/>
</dbReference>
<accession>A0ABN4D0J0</accession>
<gene>
    <name evidence="2" type="ORF">FH5T_19965</name>
</gene>
<dbReference type="Pfam" id="PF06439">
    <property type="entry name" value="3keto-disac_hyd"/>
    <property type="match status" value="1"/>
</dbReference>
<feature type="domain" description="3-keto-alpha-glucoside-1,2-lyase/3-keto-2-hydroxy-glucal hydratase" evidence="1">
    <location>
        <begin position="58"/>
        <end position="213"/>
    </location>
</feature>
<dbReference type="InterPro" id="IPR010496">
    <property type="entry name" value="AL/BT2_dom"/>
</dbReference>
<evidence type="ECO:0000313" key="2">
    <source>
        <dbReference type="EMBL" id="AHW61125.1"/>
    </source>
</evidence>
<dbReference type="InterPro" id="IPR013320">
    <property type="entry name" value="ConA-like_dom_sf"/>
</dbReference>
<dbReference type="SUPFAM" id="SSF49899">
    <property type="entry name" value="Concanavalin A-like lectins/glucanases"/>
    <property type="match status" value="1"/>
</dbReference>
<sequence>MISVAFCSNVSSKNSQVVVEDSYSQTGNDTIFDFDNETEGQLPSGFVADATNKAKSIKWNIVNDNGNKVVEQQAVNSGSCYNLLVLEKIACENFTASVKIKAISGEEDQGGGLVWRYIDKNNYYIARYNPLENNLRFYRVVNGSRKELESTDSDIKQGEWFTLNIVMKGNKITCLMNGKTMIESTDDTFISAGLIGFWTKADAVTYFDDLKIKIE</sequence>
<organism evidence="2 3">
    <name type="scientific">Draconibacterium orientale</name>
    <dbReference type="NCBI Taxonomy" id="1168034"/>
    <lineage>
        <taxon>Bacteria</taxon>
        <taxon>Pseudomonadati</taxon>
        <taxon>Bacteroidota</taxon>
        <taxon>Bacteroidia</taxon>
        <taxon>Marinilabiliales</taxon>
        <taxon>Prolixibacteraceae</taxon>
        <taxon>Draconibacterium</taxon>
    </lineage>
</organism>
<keyword evidence="3" id="KW-1185">Reference proteome</keyword>
<dbReference type="Gene3D" id="2.60.120.560">
    <property type="entry name" value="Exo-inulinase, domain 1"/>
    <property type="match status" value="1"/>
</dbReference>
<evidence type="ECO:0000259" key="1">
    <source>
        <dbReference type="Pfam" id="PF06439"/>
    </source>
</evidence>
<dbReference type="EMBL" id="CP007451">
    <property type="protein sequence ID" value="AHW61125.1"/>
    <property type="molecule type" value="Genomic_DNA"/>
</dbReference>